<dbReference type="STRING" id="1109443.G4T6B9"/>
<feature type="coiled-coil region" evidence="6">
    <location>
        <begin position="336"/>
        <end position="363"/>
    </location>
</feature>
<dbReference type="Pfam" id="PF14604">
    <property type="entry name" value="SH3_9"/>
    <property type="match status" value="1"/>
</dbReference>
<feature type="domain" description="Phorbol-ester/DAG-type" evidence="9">
    <location>
        <begin position="420"/>
        <end position="470"/>
    </location>
</feature>
<dbReference type="InParanoid" id="G4T6B9"/>
<dbReference type="eggNOG" id="KOG3565">
    <property type="taxonomic scope" value="Eukaryota"/>
</dbReference>
<evidence type="ECO:0000256" key="1">
    <source>
        <dbReference type="ARBA" id="ARBA00022443"/>
    </source>
</evidence>
<keyword evidence="1 4" id="KW-0728">SH3 domain</keyword>
<evidence type="ECO:0000259" key="8">
    <source>
        <dbReference type="PROSITE" id="PS50002"/>
    </source>
</evidence>
<dbReference type="FunCoup" id="G4T6B9">
    <property type="interactions" value="95"/>
</dbReference>
<dbReference type="SUPFAM" id="SSF50044">
    <property type="entry name" value="SH3-domain"/>
    <property type="match status" value="2"/>
</dbReference>
<dbReference type="GO" id="GO:0030864">
    <property type="term" value="C:cortical actin cytoskeleton"/>
    <property type="evidence" value="ECO:0007669"/>
    <property type="project" value="UniProtKB-ARBA"/>
</dbReference>
<dbReference type="InterPro" id="IPR046349">
    <property type="entry name" value="C1-like_sf"/>
</dbReference>
<dbReference type="PROSITE" id="PS51741">
    <property type="entry name" value="F_BAR"/>
    <property type="match status" value="1"/>
</dbReference>
<dbReference type="InterPro" id="IPR001452">
    <property type="entry name" value="SH3_domain"/>
</dbReference>
<protein>
    <submittedName>
        <fullName evidence="11">Related to BZZ1-Myo3/5p-Bee1p-Vrp1p actin assembly complex component</fullName>
    </submittedName>
</protein>
<dbReference type="PANTHER" id="PTHR15735:SF21">
    <property type="entry name" value="PROTEIN NERVOUS WRECK"/>
    <property type="match status" value="1"/>
</dbReference>
<sequence length="716" mass="80157">MLRAPQPPVRSKLDLVRIMAEAVEILRYGSELKDQVDVIQGVTDHQLGLIRDLVRERANLEKDYATKLLALTKKAQEKKSKRMLGVVLGDEPAKTYTEDTIKSSTLDGAYTVLLASWEESASLHATFASELGNAVAEDLRRLERRKEETKRLQSAFYAKLISERDRIYGDRVKSQQKYYDECAEVESARQKQERFSGHDRHSERVAKQYEQQKTDMLNSKNQYIVATALANRAKTKLYQQDIPELEDQLQDIQGNLVYRLTEIMTQAQTFTRNHLNALTIKSEQAFHAIERIDITHDQNLFVAFNLRQFTAPPDWKFEPCPSYYDTATINTEPAPKIILQNRLSRAQAKLTEAKAALQAKEQDANSVGIRLPTESADEKADKYLEAKHQVTFYATSVALLEKEIEVITSALGDDIGAQQPHTFKPSTFSIPTTCEYCHGSIWGLSRQGKTCKSCGISVHARCEMKIPAECTGTKGGHGHRSSLSISKIETKGDTKSSPKPSTTTTLATPSSFTTQPHHEEHPTIWATVVFDFVASSPFEISVDEGTRVKVLEEDDGSGWIKIYKESTEKSGLVPASYLKLDSDSDEDESIHIAPSMPVPELADVVRSGKFVVAIYSYEAQGDDELALEVGEHYELTGGEHGGENYGEGWWEGINTQGRHGIFPSNYVSRSFYSHSESEIAQGTTHLVLLCMDVPHIITPYVTRDAYEEAGITRHAP</sequence>
<name>G4T6B9_SERID</name>
<dbReference type="InterPro" id="IPR020454">
    <property type="entry name" value="DAG/PE-bd"/>
</dbReference>
<evidence type="ECO:0000256" key="5">
    <source>
        <dbReference type="PROSITE-ProRule" id="PRU01077"/>
    </source>
</evidence>
<dbReference type="Pfam" id="PF07653">
    <property type="entry name" value="SH3_2"/>
    <property type="match status" value="1"/>
</dbReference>
<dbReference type="HOGENOM" id="CLU_015390_0_0_1"/>
<reference evidence="11 12" key="1">
    <citation type="journal article" date="2011" name="PLoS Pathog.">
        <title>Endophytic Life Strategies Decoded by Genome and Transcriptome Analyses of the Mutualistic Root Symbiont Piriformospora indica.</title>
        <authorList>
            <person name="Zuccaro A."/>
            <person name="Lahrmann U."/>
            <person name="Guldener U."/>
            <person name="Langen G."/>
            <person name="Pfiffi S."/>
            <person name="Biedenkopf D."/>
            <person name="Wong P."/>
            <person name="Samans B."/>
            <person name="Grimm C."/>
            <person name="Basiewicz M."/>
            <person name="Murat C."/>
            <person name="Martin F."/>
            <person name="Kogel K.H."/>
        </authorList>
    </citation>
    <scope>NUCLEOTIDE SEQUENCE [LARGE SCALE GENOMIC DNA]</scope>
    <source>
        <strain evidence="11 12">DSM 11827</strain>
    </source>
</reference>
<dbReference type="Gene3D" id="2.30.30.40">
    <property type="entry name" value="SH3 Domains"/>
    <property type="match status" value="2"/>
</dbReference>
<dbReference type="Proteomes" id="UP000007148">
    <property type="component" value="Unassembled WGS sequence"/>
</dbReference>
<feature type="domain" description="SH3" evidence="8">
    <location>
        <begin position="521"/>
        <end position="583"/>
    </location>
</feature>
<proteinExistence type="predicted"/>
<dbReference type="InterPro" id="IPR027267">
    <property type="entry name" value="AH/BAR_dom_sf"/>
</dbReference>
<dbReference type="OrthoDB" id="8783038at2759"/>
<keyword evidence="3" id="KW-0862">Zinc</keyword>
<dbReference type="InterPro" id="IPR001060">
    <property type="entry name" value="FCH_dom"/>
</dbReference>
<dbReference type="InterPro" id="IPR035459">
    <property type="entry name" value="Bzz1_SH3_1"/>
</dbReference>
<dbReference type="Gene3D" id="3.30.60.20">
    <property type="match status" value="1"/>
</dbReference>
<dbReference type="EMBL" id="CAFZ01000006">
    <property type="protein sequence ID" value="CCA66848.1"/>
    <property type="molecule type" value="Genomic_DNA"/>
</dbReference>
<accession>G4T6B9</accession>
<evidence type="ECO:0000256" key="2">
    <source>
        <dbReference type="ARBA" id="ARBA00022723"/>
    </source>
</evidence>
<dbReference type="SMART" id="SM00109">
    <property type="entry name" value="C1"/>
    <property type="match status" value="1"/>
</dbReference>
<dbReference type="GO" id="GO:0030036">
    <property type="term" value="P:actin cytoskeleton organization"/>
    <property type="evidence" value="ECO:0007669"/>
    <property type="project" value="UniProtKB-ARBA"/>
</dbReference>
<feature type="compositionally biased region" description="Low complexity" evidence="7">
    <location>
        <begin position="497"/>
        <end position="514"/>
    </location>
</feature>
<dbReference type="CDD" id="cd00174">
    <property type="entry name" value="SH3"/>
    <property type="match status" value="1"/>
</dbReference>
<keyword evidence="12" id="KW-1185">Reference proteome</keyword>
<dbReference type="Pfam" id="PF00611">
    <property type="entry name" value="FCH"/>
    <property type="match status" value="1"/>
</dbReference>
<dbReference type="PROSITE" id="PS00479">
    <property type="entry name" value="ZF_DAG_PE_1"/>
    <property type="match status" value="1"/>
</dbReference>
<dbReference type="PRINTS" id="PR00008">
    <property type="entry name" value="DAGPEDOMAIN"/>
</dbReference>
<dbReference type="InterPro" id="IPR036028">
    <property type="entry name" value="SH3-like_dom_sf"/>
</dbReference>
<dbReference type="CDD" id="cd20824">
    <property type="entry name" value="C1_SpBZZ1-like"/>
    <property type="match status" value="1"/>
</dbReference>
<dbReference type="SUPFAM" id="SSF103657">
    <property type="entry name" value="BAR/IMD domain-like"/>
    <property type="match status" value="1"/>
</dbReference>
<dbReference type="GO" id="GO:0046872">
    <property type="term" value="F:metal ion binding"/>
    <property type="evidence" value="ECO:0007669"/>
    <property type="project" value="UniProtKB-KW"/>
</dbReference>
<feature type="region of interest" description="Disordered" evidence="7">
    <location>
        <begin position="469"/>
        <end position="518"/>
    </location>
</feature>
<keyword evidence="2" id="KW-0479">Metal-binding</keyword>
<dbReference type="SMART" id="SM00055">
    <property type="entry name" value="FCH"/>
    <property type="match status" value="1"/>
</dbReference>
<gene>
    <name evidence="11" type="ORF">PIIN_00610</name>
</gene>
<feature type="domain" description="SH3" evidence="8">
    <location>
        <begin position="606"/>
        <end position="672"/>
    </location>
</feature>
<evidence type="ECO:0000259" key="9">
    <source>
        <dbReference type="PROSITE" id="PS50081"/>
    </source>
</evidence>
<evidence type="ECO:0000256" key="6">
    <source>
        <dbReference type="SAM" id="Coils"/>
    </source>
</evidence>
<dbReference type="OMA" id="YADGWWE"/>
<evidence type="ECO:0000256" key="3">
    <source>
        <dbReference type="ARBA" id="ARBA00022833"/>
    </source>
</evidence>
<dbReference type="AlphaFoldDB" id="G4T6B9"/>
<dbReference type="Gene3D" id="1.20.1270.60">
    <property type="entry name" value="Arfaptin homology (AH) domain/BAR domain"/>
    <property type="match status" value="1"/>
</dbReference>
<keyword evidence="5 6" id="KW-0175">Coiled coil</keyword>
<dbReference type="Pfam" id="PF00130">
    <property type="entry name" value="C1_1"/>
    <property type="match status" value="1"/>
</dbReference>
<dbReference type="PROSITE" id="PS50002">
    <property type="entry name" value="SH3"/>
    <property type="match status" value="2"/>
</dbReference>
<dbReference type="InterPro" id="IPR031160">
    <property type="entry name" value="F_BAR_dom"/>
</dbReference>
<dbReference type="SMART" id="SM00326">
    <property type="entry name" value="SH3"/>
    <property type="match status" value="2"/>
</dbReference>
<comment type="caution">
    <text evidence="11">The sequence shown here is derived from an EMBL/GenBank/DDBJ whole genome shotgun (WGS) entry which is preliminary data.</text>
</comment>
<dbReference type="PRINTS" id="PR00452">
    <property type="entry name" value="SH3DOMAIN"/>
</dbReference>
<evidence type="ECO:0000256" key="7">
    <source>
        <dbReference type="SAM" id="MobiDB-lite"/>
    </source>
</evidence>
<feature type="domain" description="F-BAR" evidence="10">
    <location>
        <begin position="21"/>
        <end position="297"/>
    </location>
</feature>
<dbReference type="PROSITE" id="PS50081">
    <property type="entry name" value="ZF_DAG_PE_2"/>
    <property type="match status" value="1"/>
</dbReference>
<evidence type="ECO:0000313" key="12">
    <source>
        <dbReference type="Proteomes" id="UP000007148"/>
    </source>
</evidence>
<evidence type="ECO:0000259" key="10">
    <source>
        <dbReference type="PROSITE" id="PS51741"/>
    </source>
</evidence>
<evidence type="ECO:0000256" key="4">
    <source>
        <dbReference type="PROSITE-ProRule" id="PRU00192"/>
    </source>
</evidence>
<evidence type="ECO:0000313" key="11">
    <source>
        <dbReference type="EMBL" id="CCA66848.1"/>
    </source>
</evidence>
<dbReference type="GO" id="GO:0030833">
    <property type="term" value="P:regulation of actin filament polymerization"/>
    <property type="evidence" value="ECO:0007669"/>
    <property type="project" value="TreeGrafter"/>
</dbReference>
<dbReference type="PANTHER" id="PTHR15735">
    <property type="entry name" value="FCH AND DOUBLE SH3 DOMAINS PROTEIN"/>
    <property type="match status" value="1"/>
</dbReference>
<dbReference type="CDD" id="cd11912">
    <property type="entry name" value="SH3_Bzz1_1"/>
    <property type="match status" value="1"/>
</dbReference>
<dbReference type="InterPro" id="IPR002219">
    <property type="entry name" value="PKC_DAG/PE"/>
</dbReference>
<organism evidence="11 12">
    <name type="scientific">Serendipita indica (strain DSM 11827)</name>
    <name type="common">Root endophyte fungus</name>
    <name type="synonym">Piriformospora indica</name>
    <dbReference type="NCBI Taxonomy" id="1109443"/>
    <lineage>
        <taxon>Eukaryota</taxon>
        <taxon>Fungi</taxon>
        <taxon>Dikarya</taxon>
        <taxon>Basidiomycota</taxon>
        <taxon>Agaricomycotina</taxon>
        <taxon>Agaricomycetes</taxon>
        <taxon>Sebacinales</taxon>
        <taxon>Serendipitaceae</taxon>
        <taxon>Serendipita</taxon>
    </lineage>
</organism>
<dbReference type="SUPFAM" id="SSF57889">
    <property type="entry name" value="Cysteine-rich domain"/>
    <property type="match status" value="1"/>
</dbReference>